<reference evidence="2 3" key="2">
    <citation type="submission" date="2018-03" db="EMBL/GenBank/DDBJ databases">
        <title>Draft genome of Pseudomonas putida strain KH-18-2.</title>
        <authorList>
            <person name="Yoshizawa S."/>
            <person name="Khan N.H."/>
            <person name="Nishimura M."/>
            <person name="Chiura H.X."/>
            <person name="Ogura Y."/>
            <person name="Hayashi T."/>
            <person name="Kogure K."/>
        </authorList>
    </citation>
    <scope>NUCLEOTIDE SEQUENCE [LARGE SCALE GENOMIC DNA]</scope>
    <source>
        <strain evidence="2 3">KH-18-2</strain>
    </source>
</reference>
<protein>
    <submittedName>
        <fullName evidence="2">Uncharacterized protein</fullName>
    </submittedName>
</protein>
<dbReference type="RefSeq" id="WP_103470392.1">
    <property type="nucleotide sequence ID" value="NZ_MING01000087.1"/>
</dbReference>
<gene>
    <name evidence="2" type="ORF">BGP82_28500</name>
</gene>
<feature type="region of interest" description="Disordered" evidence="1">
    <location>
        <begin position="96"/>
        <end position="149"/>
    </location>
</feature>
<evidence type="ECO:0000313" key="2">
    <source>
        <dbReference type="EMBL" id="POF99775.1"/>
    </source>
</evidence>
<evidence type="ECO:0000313" key="3">
    <source>
        <dbReference type="Proteomes" id="UP000237378"/>
    </source>
</evidence>
<comment type="caution">
    <text evidence="2">The sequence shown here is derived from an EMBL/GenBank/DDBJ whole genome shotgun (WGS) entry which is preliminary data.</text>
</comment>
<dbReference type="Proteomes" id="UP000237378">
    <property type="component" value="Unassembled WGS sequence"/>
</dbReference>
<dbReference type="AlphaFoldDB" id="A0A2S3WKL2"/>
<evidence type="ECO:0000256" key="1">
    <source>
        <dbReference type="SAM" id="MobiDB-lite"/>
    </source>
</evidence>
<proteinExistence type="predicted"/>
<organism evidence="2 3">
    <name type="scientific">Pseudomonas putida</name>
    <name type="common">Arthrobacter siderocapsulatus</name>
    <dbReference type="NCBI Taxonomy" id="303"/>
    <lineage>
        <taxon>Bacteria</taxon>
        <taxon>Pseudomonadati</taxon>
        <taxon>Pseudomonadota</taxon>
        <taxon>Gammaproteobacteria</taxon>
        <taxon>Pseudomonadales</taxon>
        <taxon>Pseudomonadaceae</taxon>
        <taxon>Pseudomonas</taxon>
    </lineage>
</organism>
<name>A0A2S3WKL2_PSEPU</name>
<accession>A0A2S3WKL2</accession>
<feature type="compositionally biased region" description="Basic and acidic residues" evidence="1">
    <location>
        <begin position="96"/>
        <end position="118"/>
    </location>
</feature>
<sequence length="179" mass="19425">MTEELKATNPAGAHPLQAVIDELMAAEVRVTGCENAYKLLYKLCKLKGMQMNGSAGTAAGNGDISKTKVVTQARQLLKEYLSTGLIVLPAHIKGKGSEHKYKHDGDPEAGRNFNREGWRAPLPPKPKRTKPAKDQSLGGIQSGQKQARKTLANVRKMATIEAYAKEHSCTITQAMIALM</sequence>
<reference evidence="2 3" key="1">
    <citation type="submission" date="2016-08" db="EMBL/GenBank/DDBJ databases">
        <authorList>
            <person name="Seilhamer J.J."/>
        </authorList>
    </citation>
    <scope>NUCLEOTIDE SEQUENCE [LARGE SCALE GENOMIC DNA]</scope>
    <source>
        <strain evidence="2 3">KH-18-2</strain>
    </source>
</reference>
<dbReference type="EMBL" id="MING01000087">
    <property type="protein sequence ID" value="POF99775.1"/>
    <property type="molecule type" value="Genomic_DNA"/>
</dbReference>